<proteinExistence type="inferred from homology"/>
<dbReference type="RefSeq" id="WP_183341828.1">
    <property type="nucleotide sequence ID" value="NZ_JACHNU010000002.1"/>
</dbReference>
<dbReference type="InterPro" id="IPR016169">
    <property type="entry name" value="FAD-bd_PCMH_sub2"/>
</dbReference>
<evidence type="ECO:0000256" key="1">
    <source>
        <dbReference type="ARBA" id="ARBA00001974"/>
    </source>
</evidence>
<dbReference type="Gene3D" id="3.30.465.10">
    <property type="match status" value="1"/>
</dbReference>
<protein>
    <submittedName>
        <fullName evidence="7">FAD/FMN-containing dehydrogenase</fullName>
    </submittedName>
</protein>
<sequence length="450" mass="47437">MLTSDSRAIGRVVRPADADWDDARGTFNLLVDQRPELIAFPADERAVAAAIAHAQALGLRVAAQATGHNPGPLGSLEGTMIVNTSALAGVAIDADARSVRVGAATKWERVTPRLSALGLAALHGSSPDVGIVGYSLGGGLGWLARKHGLQAGTVTAIELVTAEGHLVRADADHEPELFWALRGGGGNFGVVTAIEFSVVPVRELYAGALFFPLERTAEVLHAWSELLPALPEEMTSWANVIRFPPFPEIPAEVRGRAFAIVMAAFLGREADGRELLAPLRRLGPQLDTFAPQPPEALAELAMDPPDPLPYTTAHALVDALPPTAVDALARIAAERETLTLVQLRHLGGALARPAPGAGARATLPGEICLFGLGLVAEPDAKAAVVADLDALSAAVAPHRVGDYPSFVEEPADASAFFDPATWARLRRVKSLYDPRDVFKGNHHVPPAERP</sequence>
<dbReference type="InterPro" id="IPR036318">
    <property type="entry name" value="FAD-bd_PCMH-like_sf"/>
</dbReference>
<dbReference type="InterPro" id="IPR016166">
    <property type="entry name" value="FAD-bd_PCMH"/>
</dbReference>
<evidence type="ECO:0000259" key="6">
    <source>
        <dbReference type="PROSITE" id="PS51387"/>
    </source>
</evidence>
<evidence type="ECO:0000313" key="8">
    <source>
        <dbReference type="Proteomes" id="UP000585272"/>
    </source>
</evidence>
<comment type="cofactor">
    <cofactor evidence="1">
        <name>FAD</name>
        <dbReference type="ChEBI" id="CHEBI:57692"/>
    </cofactor>
</comment>
<dbReference type="Pfam" id="PF01565">
    <property type="entry name" value="FAD_binding_4"/>
    <property type="match status" value="1"/>
</dbReference>
<accession>A0A840IER5</accession>
<evidence type="ECO:0000256" key="2">
    <source>
        <dbReference type="ARBA" id="ARBA00005466"/>
    </source>
</evidence>
<organism evidence="7 8">
    <name type="scientific">Conexibacter arvalis</name>
    <dbReference type="NCBI Taxonomy" id="912552"/>
    <lineage>
        <taxon>Bacteria</taxon>
        <taxon>Bacillati</taxon>
        <taxon>Actinomycetota</taxon>
        <taxon>Thermoleophilia</taxon>
        <taxon>Solirubrobacterales</taxon>
        <taxon>Conexibacteraceae</taxon>
        <taxon>Conexibacter</taxon>
    </lineage>
</organism>
<feature type="domain" description="FAD-binding PCMH-type" evidence="6">
    <location>
        <begin position="30"/>
        <end position="201"/>
    </location>
</feature>
<dbReference type="Proteomes" id="UP000585272">
    <property type="component" value="Unassembled WGS sequence"/>
</dbReference>
<dbReference type="InterPro" id="IPR050416">
    <property type="entry name" value="FAD-linked_Oxidoreductase"/>
</dbReference>
<dbReference type="Gene3D" id="3.30.43.10">
    <property type="entry name" value="Uridine Diphospho-n-acetylenolpyruvylglucosamine Reductase, domain 2"/>
    <property type="match status" value="1"/>
</dbReference>
<keyword evidence="5" id="KW-0560">Oxidoreductase</keyword>
<evidence type="ECO:0000256" key="4">
    <source>
        <dbReference type="ARBA" id="ARBA00022827"/>
    </source>
</evidence>
<dbReference type="PROSITE" id="PS51387">
    <property type="entry name" value="FAD_PCMH"/>
    <property type="match status" value="1"/>
</dbReference>
<dbReference type="AlphaFoldDB" id="A0A840IER5"/>
<gene>
    <name evidence="7" type="ORF">BDZ31_002150</name>
</gene>
<keyword evidence="4" id="KW-0274">FAD</keyword>
<dbReference type="InterPro" id="IPR016167">
    <property type="entry name" value="FAD-bd_PCMH_sub1"/>
</dbReference>
<dbReference type="PANTHER" id="PTHR42973">
    <property type="entry name" value="BINDING OXIDOREDUCTASE, PUTATIVE (AFU_ORTHOLOGUE AFUA_1G17690)-RELATED"/>
    <property type="match status" value="1"/>
</dbReference>
<keyword evidence="3" id="KW-0285">Flavoprotein</keyword>
<evidence type="ECO:0000256" key="5">
    <source>
        <dbReference type="ARBA" id="ARBA00023002"/>
    </source>
</evidence>
<comment type="caution">
    <text evidence="7">The sequence shown here is derived from an EMBL/GenBank/DDBJ whole genome shotgun (WGS) entry which is preliminary data.</text>
</comment>
<comment type="similarity">
    <text evidence="2">Belongs to the oxygen-dependent FAD-linked oxidoreductase family.</text>
</comment>
<reference evidence="7 8" key="1">
    <citation type="submission" date="2020-08" db="EMBL/GenBank/DDBJ databases">
        <title>Genomic Encyclopedia of Archaeal and Bacterial Type Strains, Phase II (KMG-II): from individual species to whole genera.</title>
        <authorList>
            <person name="Goeker M."/>
        </authorList>
    </citation>
    <scope>NUCLEOTIDE SEQUENCE [LARGE SCALE GENOMIC DNA]</scope>
    <source>
        <strain evidence="7 8">DSM 23288</strain>
    </source>
</reference>
<dbReference type="InterPro" id="IPR006094">
    <property type="entry name" value="Oxid_FAD_bind_N"/>
</dbReference>
<keyword evidence="8" id="KW-1185">Reference proteome</keyword>
<evidence type="ECO:0000256" key="3">
    <source>
        <dbReference type="ARBA" id="ARBA00022630"/>
    </source>
</evidence>
<dbReference type="Gene3D" id="3.40.462.20">
    <property type="match status" value="1"/>
</dbReference>
<dbReference type="GO" id="GO:0071949">
    <property type="term" value="F:FAD binding"/>
    <property type="evidence" value="ECO:0007669"/>
    <property type="project" value="InterPro"/>
</dbReference>
<dbReference type="PANTHER" id="PTHR42973:SF39">
    <property type="entry name" value="FAD-BINDING PCMH-TYPE DOMAIN-CONTAINING PROTEIN"/>
    <property type="match status" value="1"/>
</dbReference>
<name>A0A840IER5_9ACTN</name>
<dbReference type="SUPFAM" id="SSF56176">
    <property type="entry name" value="FAD-binding/transporter-associated domain-like"/>
    <property type="match status" value="1"/>
</dbReference>
<evidence type="ECO:0000313" key="7">
    <source>
        <dbReference type="EMBL" id="MBB4662564.1"/>
    </source>
</evidence>
<dbReference type="EMBL" id="JACHNU010000002">
    <property type="protein sequence ID" value="MBB4662564.1"/>
    <property type="molecule type" value="Genomic_DNA"/>
</dbReference>
<dbReference type="GO" id="GO:0016491">
    <property type="term" value="F:oxidoreductase activity"/>
    <property type="evidence" value="ECO:0007669"/>
    <property type="project" value="UniProtKB-KW"/>
</dbReference>